<feature type="region of interest" description="Disordered" evidence="1">
    <location>
        <begin position="40"/>
        <end position="78"/>
    </location>
</feature>
<dbReference type="STRING" id="160492.XF_2514"/>
<feature type="compositionally biased region" description="Basic residues" evidence="1">
    <location>
        <begin position="133"/>
        <end position="151"/>
    </location>
</feature>
<name>Q9PAK1_XYLFA</name>
<dbReference type="KEGG" id="xfa:XF_2514"/>
<sequence>MSLDSTQIFILCLAAFITAVNAWVVFKLGTGGFHQNVTLLGHPYPPPRPPRGPRAPPPSPQPTSTGEPAPVKAVSDDGGSPVGCAPFLKDNRCRCHCQVTQVYHLHTCERRASGDGNHGRVSNLQPNRVPANHPHRVKNAKRRTKHRQSKC</sequence>
<dbReference type="PIR" id="H82546">
    <property type="entry name" value="H82546"/>
</dbReference>
<organism evidence="2 3">
    <name type="scientific">Xylella fastidiosa (strain 9a5c)</name>
    <dbReference type="NCBI Taxonomy" id="160492"/>
    <lineage>
        <taxon>Bacteria</taxon>
        <taxon>Pseudomonadati</taxon>
        <taxon>Pseudomonadota</taxon>
        <taxon>Gammaproteobacteria</taxon>
        <taxon>Lysobacterales</taxon>
        <taxon>Lysobacteraceae</taxon>
        <taxon>Xylella</taxon>
    </lineage>
</organism>
<evidence type="ECO:0000313" key="3">
    <source>
        <dbReference type="Proteomes" id="UP000000812"/>
    </source>
</evidence>
<accession>Q9PAK1</accession>
<dbReference type="HOGENOM" id="CLU_1730724_0_0_6"/>
<dbReference type="AlphaFoldDB" id="Q9PAK1"/>
<dbReference type="Proteomes" id="UP000000812">
    <property type="component" value="Chromosome"/>
</dbReference>
<reference evidence="2 3" key="1">
    <citation type="journal article" date="2000" name="Nature">
        <title>The genome sequence of the plant pathogen Xylella fastidiosa.</title>
        <authorList>
            <person name="Simpson A.J."/>
            <person name="Reinach F.C."/>
            <person name="Arruda P."/>
            <person name="Abreu F.A."/>
            <person name="Acencio M."/>
            <person name="Alvarenga R."/>
            <person name="Alves L.M."/>
            <person name="Araya J.E."/>
            <person name="Baia G.S."/>
            <person name="Baptista C.S."/>
            <person name="Barros M.H."/>
            <person name="Bonaccorsi E.D."/>
            <person name="Bordin S."/>
            <person name="Bove J.M."/>
            <person name="Briones M.R."/>
            <person name="Bueno M.R."/>
            <person name="Camargo A.A."/>
            <person name="Camargo L.E."/>
            <person name="Carraro D.M."/>
            <person name="Carrer H."/>
            <person name="Colauto N.B."/>
            <person name="Colombo C."/>
            <person name="Costa F.F."/>
            <person name="Costa M.C."/>
            <person name="Costa-Neto C.M."/>
            <person name="Coutinho L.L."/>
            <person name="Cristofani M."/>
            <person name="Dias-Neto E."/>
            <person name="Docena C."/>
            <person name="El-Dorry H."/>
            <person name="Facincani A.P."/>
            <person name="Ferreira A.J."/>
            <person name="Ferreira V.C."/>
            <person name="Ferro J.A."/>
            <person name="Fraga J.S."/>
            <person name="Franca S.C."/>
            <person name="Franco M.C."/>
            <person name="Frohme M."/>
            <person name="Furlan L.R."/>
            <person name="Garnier M."/>
            <person name="Goldman G.H."/>
            <person name="Goldman M.H."/>
            <person name="Gomes S.L."/>
            <person name="Gruber A."/>
            <person name="Ho P.L."/>
            <person name="Hoheisel J.D."/>
            <person name="Junqueira M.L."/>
            <person name="Kemper E.L."/>
            <person name="Kitajima J.P."/>
            <person name="Krieger J.E."/>
            <person name="Kuramae E.E."/>
            <person name="Laigret F."/>
            <person name="Lambais M.R."/>
            <person name="Leite L.C."/>
            <person name="Lemos E.G."/>
            <person name="Lemos M.V."/>
            <person name="Lopes S.A."/>
            <person name="Lopes C.R."/>
            <person name="Machado J.A."/>
            <person name="Machado M.A."/>
            <person name="Madeira A.M."/>
            <person name="Madeira H.M."/>
            <person name="Marino C.L."/>
            <person name="Marques M.V."/>
            <person name="Martins E.A."/>
            <person name="Martins E.M."/>
            <person name="Matsukuma A.Y."/>
            <person name="Menck C.F."/>
            <person name="Miracca E.C."/>
            <person name="Miyaki C.Y."/>
            <person name="Monteriro-Vitorello C.B."/>
            <person name="Moon D.H."/>
            <person name="Nagai M.A."/>
            <person name="Nascimento A.L."/>
            <person name="Netto L.E."/>
            <person name="Nhani A.Jr."/>
            <person name="Nobrega F.G."/>
            <person name="Nunes L.R."/>
            <person name="Oliveira M.A."/>
            <person name="de Oliveira M.C."/>
            <person name="de Oliveira R.C."/>
            <person name="Palmieri D.A."/>
            <person name="Paris A."/>
            <person name="Peixoto B.R."/>
            <person name="Pereira G.A."/>
            <person name="Pereira H.A.Jr."/>
            <person name="Pesquero J.B."/>
            <person name="Quaggio R.B."/>
            <person name="Roberto P.G."/>
            <person name="Rodrigues V."/>
            <person name="de M Rosa A.J."/>
            <person name="de Rosa V.E.Jr."/>
            <person name="de Sa R.G."/>
            <person name="Santelli R.V."/>
            <person name="Sawasaki H.E."/>
            <person name="da Silva A.C."/>
            <person name="da Silva A.M."/>
            <person name="da Silva F.R."/>
            <person name="da Silva W.A.Jr."/>
            <person name="da Silveira J.F."/>
            <person name="Silvestri M.L."/>
            <person name="Siqueira W.J."/>
            <person name="de Souza A.A."/>
            <person name="de Souza A.P."/>
            <person name="Terenzi M.F."/>
            <person name="Truffi D."/>
            <person name="Tsai S.M."/>
            <person name="Tsuhako M.H."/>
            <person name="Vallada H."/>
            <person name="Van Sluys M.A."/>
            <person name="Verjovski-Almeida S."/>
            <person name="Vettore A.L."/>
            <person name="Zago M.A."/>
            <person name="Zatz M."/>
            <person name="Meidanis J."/>
            <person name="Setubal J.C."/>
        </authorList>
    </citation>
    <scope>NUCLEOTIDE SEQUENCE [LARGE SCALE GENOMIC DNA]</scope>
    <source>
        <strain evidence="2 3">9a5c</strain>
    </source>
</reference>
<protein>
    <submittedName>
        <fullName evidence="2">Uncharacterized protein</fullName>
    </submittedName>
</protein>
<evidence type="ECO:0000313" key="2">
    <source>
        <dbReference type="EMBL" id="AAF85312.1"/>
    </source>
</evidence>
<dbReference type="RefSeq" id="WP_010894938.1">
    <property type="nucleotide sequence ID" value="NC_002488.3"/>
</dbReference>
<evidence type="ECO:0000256" key="1">
    <source>
        <dbReference type="SAM" id="MobiDB-lite"/>
    </source>
</evidence>
<proteinExistence type="predicted"/>
<gene>
    <name evidence="2" type="ordered locus">XF_2514</name>
</gene>
<dbReference type="EMBL" id="AE003849">
    <property type="protein sequence ID" value="AAF85312.1"/>
    <property type="molecule type" value="Genomic_DNA"/>
</dbReference>
<feature type="region of interest" description="Disordered" evidence="1">
    <location>
        <begin position="111"/>
        <end position="151"/>
    </location>
</feature>
<feature type="compositionally biased region" description="Pro residues" evidence="1">
    <location>
        <begin position="43"/>
        <end position="61"/>
    </location>
</feature>